<protein>
    <submittedName>
        <fullName evidence="1">Uncharacterized protein</fullName>
    </submittedName>
</protein>
<accession>E6Q9R7</accession>
<dbReference type="EMBL" id="CABP01000034">
    <property type="protein sequence ID" value="CBI03943.1"/>
    <property type="molecule type" value="Genomic_DNA"/>
</dbReference>
<organism evidence="1">
    <name type="scientific">mine drainage metagenome</name>
    <dbReference type="NCBI Taxonomy" id="410659"/>
    <lineage>
        <taxon>unclassified sequences</taxon>
        <taxon>metagenomes</taxon>
        <taxon>ecological metagenomes</taxon>
    </lineage>
</organism>
<sequence length="30" mass="3095">MLFYDLTSIPSEGLATAPRTSPGIGSAVEI</sequence>
<gene>
    <name evidence="1" type="ORF">CARN5_2625</name>
</gene>
<reference evidence="1" key="1">
    <citation type="submission" date="2009-10" db="EMBL/GenBank/DDBJ databases">
        <title>Diversity of trophic interactions inside an arsenic-rich microbial ecosystem.</title>
        <authorList>
            <person name="Bertin P.N."/>
            <person name="Heinrich-Salmeron A."/>
            <person name="Pelletier E."/>
            <person name="Goulhen-Chollet F."/>
            <person name="Arsene-Ploetze F."/>
            <person name="Gallien S."/>
            <person name="Calteau A."/>
            <person name="Vallenet D."/>
            <person name="Casiot C."/>
            <person name="Chane-Woon-Ming B."/>
            <person name="Giloteaux L."/>
            <person name="Barakat M."/>
            <person name="Bonnefoy V."/>
            <person name="Bruneel O."/>
            <person name="Chandler M."/>
            <person name="Cleiss J."/>
            <person name="Duran R."/>
            <person name="Elbaz-Poulichet F."/>
            <person name="Fonknechten N."/>
            <person name="Lauga B."/>
            <person name="Mornico D."/>
            <person name="Ortet P."/>
            <person name="Schaeffer C."/>
            <person name="Siguier P."/>
            <person name="Alexander Thil Smith A."/>
            <person name="Van Dorsselaer A."/>
            <person name="Weissenbach J."/>
            <person name="Medigue C."/>
            <person name="Le Paslier D."/>
        </authorList>
    </citation>
    <scope>NUCLEOTIDE SEQUENCE</scope>
</reference>
<evidence type="ECO:0000313" key="1">
    <source>
        <dbReference type="EMBL" id="CBI03943.1"/>
    </source>
</evidence>
<name>E6Q9R7_9ZZZZ</name>
<comment type="caution">
    <text evidence="1">The sequence shown here is derived from an EMBL/GenBank/DDBJ whole genome shotgun (WGS) entry which is preliminary data.</text>
</comment>
<dbReference type="AlphaFoldDB" id="E6Q9R7"/>
<proteinExistence type="predicted"/>